<dbReference type="InterPro" id="IPR053176">
    <property type="entry name" value="T6SS_TssE1-like"/>
</dbReference>
<protein>
    <submittedName>
        <fullName evidence="2">Type VI secretion system protein ImpF</fullName>
    </submittedName>
</protein>
<dbReference type="InterPro" id="IPR017737">
    <property type="entry name" value="TssE1-like"/>
</dbReference>
<feature type="domain" description="IraD/Gp25-like" evidence="1">
    <location>
        <begin position="44"/>
        <end position="143"/>
    </location>
</feature>
<evidence type="ECO:0000259" key="1">
    <source>
        <dbReference type="Pfam" id="PF04965"/>
    </source>
</evidence>
<dbReference type="SUPFAM" id="SSF160719">
    <property type="entry name" value="gpW/gp25-like"/>
    <property type="match status" value="1"/>
</dbReference>
<name>A0A1H0N481_9HYPH</name>
<dbReference type="OrthoDB" id="119583at2"/>
<dbReference type="Gene3D" id="3.10.450.40">
    <property type="match status" value="1"/>
</dbReference>
<dbReference type="NCBIfam" id="TIGR03357">
    <property type="entry name" value="VI_zyme"/>
    <property type="match status" value="1"/>
</dbReference>
<dbReference type="STRING" id="1166073.SAMN05192530_11715"/>
<dbReference type="RefSeq" id="WP_090677096.1">
    <property type="nucleotide sequence ID" value="NZ_FNIT01000017.1"/>
</dbReference>
<reference evidence="2 3" key="1">
    <citation type="submission" date="2016-10" db="EMBL/GenBank/DDBJ databases">
        <authorList>
            <person name="de Groot N.N."/>
        </authorList>
    </citation>
    <scope>NUCLEOTIDE SEQUENCE [LARGE SCALE GENOMIC DNA]</scope>
    <source>
        <strain evidence="3">L7-484,KACC 16230,DSM 25025</strain>
    </source>
</reference>
<dbReference type="Proteomes" id="UP000198793">
    <property type="component" value="Unassembled WGS sequence"/>
</dbReference>
<dbReference type="PANTHER" id="PTHR38595">
    <property type="entry name" value="CYTOPLASMIC PROTEIN-RELATED"/>
    <property type="match status" value="1"/>
</dbReference>
<keyword evidence="3" id="KW-1185">Reference proteome</keyword>
<sequence length="169" mass="19084">MADPLERYRPTGETLSRSVFDRLCDADPDLAADAPRTIGQQLSELRENLRQDLERLLNTRRPPVSPPAEAEELADSLTTFGVDGFFVTGLVTDHQRAEFARATERRIRLFEPRLAELSVSVLAPRHPSERTLRLRIEAVYRAQEGMPPIAFETAVDPSTQRFRVEASRG</sequence>
<proteinExistence type="predicted"/>
<dbReference type="Pfam" id="PF04965">
    <property type="entry name" value="GPW_gp25"/>
    <property type="match status" value="1"/>
</dbReference>
<dbReference type="EMBL" id="FNIT01000017">
    <property type="protein sequence ID" value="SDO87326.1"/>
    <property type="molecule type" value="Genomic_DNA"/>
</dbReference>
<accession>A0A1H0N481</accession>
<dbReference type="AlphaFoldDB" id="A0A1H0N481"/>
<evidence type="ECO:0000313" key="3">
    <source>
        <dbReference type="Proteomes" id="UP000198793"/>
    </source>
</evidence>
<gene>
    <name evidence="2" type="ORF">SAMN05192530_11715</name>
</gene>
<evidence type="ECO:0000313" key="2">
    <source>
        <dbReference type="EMBL" id="SDO87326.1"/>
    </source>
</evidence>
<organism evidence="2 3">
    <name type="scientific">Aureimonas jatrophae</name>
    <dbReference type="NCBI Taxonomy" id="1166073"/>
    <lineage>
        <taxon>Bacteria</taxon>
        <taxon>Pseudomonadati</taxon>
        <taxon>Pseudomonadota</taxon>
        <taxon>Alphaproteobacteria</taxon>
        <taxon>Hyphomicrobiales</taxon>
        <taxon>Aurantimonadaceae</taxon>
        <taxon>Aureimonas</taxon>
    </lineage>
</organism>
<dbReference type="PANTHER" id="PTHR38595:SF2">
    <property type="entry name" value="TYPE VI SECRETION SYSTEM BASEPLATE SUBUNIT TSSE"/>
    <property type="match status" value="1"/>
</dbReference>
<dbReference type="InterPro" id="IPR007048">
    <property type="entry name" value="IraD/Gp25-like"/>
</dbReference>